<dbReference type="RefSeq" id="WP_012616342.1">
    <property type="nucleotide sequence ID" value="NC_011831.1"/>
</dbReference>
<dbReference type="NCBIfam" id="TIGR02549">
    <property type="entry name" value="CRISPR_DxTHG"/>
    <property type="match status" value="1"/>
</dbReference>
<proteinExistence type="predicted"/>
<dbReference type="HOGENOM" id="CLU_025124_1_0_0"/>
<keyword evidence="2" id="KW-1185">Reference proteome</keyword>
<dbReference type="eggNOG" id="COG1517">
    <property type="taxonomic scope" value="Bacteria"/>
</dbReference>
<dbReference type="InterPro" id="IPR013383">
    <property type="entry name" value="CRISPR-assoc_prot_DxTHG_CS"/>
</dbReference>
<accession>B8G721</accession>
<dbReference type="STRING" id="326427.Cagg_1064"/>
<protein>
    <submittedName>
        <fullName evidence="1">CRISPR-associated protein, TM1812 family</fullName>
    </submittedName>
</protein>
<organism evidence="1 2">
    <name type="scientific">Chloroflexus aggregans (strain MD-66 / DSM 9485)</name>
    <dbReference type="NCBI Taxonomy" id="326427"/>
    <lineage>
        <taxon>Bacteria</taxon>
        <taxon>Bacillati</taxon>
        <taxon>Chloroflexota</taxon>
        <taxon>Chloroflexia</taxon>
        <taxon>Chloroflexales</taxon>
        <taxon>Chloroflexineae</taxon>
        <taxon>Chloroflexaceae</taxon>
        <taxon>Chloroflexus</taxon>
    </lineage>
</organism>
<evidence type="ECO:0000313" key="1">
    <source>
        <dbReference type="EMBL" id="ACL23978.1"/>
    </source>
</evidence>
<name>B8G721_CHLAD</name>
<dbReference type="AlphaFoldDB" id="B8G721"/>
<dbReference type="InterPro" id="IPR011742">
    <property type="entry name" value="CRISPR-assoc_prot_TM1812"/>
</dbReference>
<dbReference type="CDD" id="cd09732">
    <property type="entry name" value="Csx1_III-U"/>
    <property type="match status" value="1"/>
</dbReference>
<dbReference type="EMBL" id="CP001337">
    <property type="protein sequence ID" value="ACL23978.1"/>
    <property type="molecule type" value="Genomic_DNA"/>
</dbReference>
<dbReference type="OrthoDB" id="9777703at2"/>
<dbReference type="NCBIfam" id="TIGR02221">
    <property type="entry name" value="cas_TM1812"/>
    <property type="match status" value="1"/>
</dbReference>
<evidence type="ECO:0000313" key="2">
    <source>
        <dbReference type="Proteomes" id="UP000002508"/>
    </source>
</evidence>
<dbReference type="Proteomes" id="UP000002508">
    <property type="component" value="Chromosome"/>
</dbReference>
<gene>
    <name evidence="1" type="ordered locus">Cagg_1064</name>
</gene>
<sequence length="412" mass="46181">MKAITFLGARPQETCYVFPDGCEHVAPFFGLALAQYLPDLDFVVFTTELTAQFYHQYFASAQAASIQAVRIPDGRDDAELWRIFQAVVDVIEPNAAVVFDITHGFRSLPFLSFLAAAYLRKVKSIQLKHVFFGNFEMRDQSVTPHRTPVLDLTNFVELLDWMVGADLFVRFGDARDLATLLHTQHNRGKPDPKTASKDEMAAWNNSPIKATAKNLTKVSKALRVVRPADAMQASAQIMQQLPAVEHEIGTLAVPFMPLAQQIIDNFRPIALGKTEQVDPLRILQTELNLVGWYLDRGQVFQAVALAREWLVSWVMVQLGKSDILEKAERQLVEQMLGEAVQAQRGGTGAEIPVDLNAIPSLKEVINLYNQLGDLRNDLMHAGKRKQPQGAQRVEECAKRLYESLQNTCRLPS</sequence>
<dbReference type="KEGG" id="cag:Cagg_1064"/>
<reference evidence="1" key="1">
    <citation type="submission" date="2008-12" db="EMBL/GenBank/DDBJ databases">
        <title>Complete sequence of Chloroflexus aggregans DSM 9485.</title>
        <authorList>
            <consortium name="US DOE Joint Genome Institute"/>
            <person name="Lucas S."/>
            <person name="Copeland A."/>
            <person name="Lapidus A."/>
            <person name="Glavina del Rio T."/>
            <person name="Dalin E."/>
            <person name="Tice H."/>
            <person name="Pitluck S."/>
            <person name="Foster B."/>
            <person name="Larimer F."/>
            <person name="Land M."/>
            <person name="Hauser L."/>
            <person name="Kyrpides N."/>
            <person name="Mikhailova N."/>
            <person name="Bryant D."/>
            <person name="Richardson P."/>
        </authorList>
    </citation>
    <scope>NUCLEOTIDE SEQUENCE</scope>
    <source>
        <strain evidence="1">DSM 9485</strain>
    </source>
</reference>